<keyword evidence="4 7" id="KW-0812">Transmembrane</keyword>
<evidence type="ECO:0000256" key="6">
    <source>
        <dbReference type="ARBA" id="ARBA00023136"/>
    </source>
</evidence>
<accession>A0ABP5G229</accession>
<protein>
    <submittedName>
        <fullName evidence="9">Tetracycline resistance MFS efflux pump</fullName>
    </submittedName>
</protein>
<comment type="subcellular location">
    <subcellularLocation>
        <location evidence="1">Cell membrane</location>
        <topology evidence="1">Multi-pass membrane protein</topology>
    </subcellularLocation>
</comment>
<dbReference type="RefSeq" id="WP_344667501.1">
    <property type="nucleotide sequence ID" value="NZ_BAAAQN010000025.1"/>
</dbReference>
<evidence type="ECO:0000256" key="2">
    <source>
        <dbReference type="ARBA" id="ARBA00022448"/>
    </source>
</evidence>
<evidence type="ECO:0000256" key="4">
    <source>
        <dbReference type="ARBA" id="ARBA00022692"/>
    </source>
</evidence>
<evidence type="ECO:0000256" key="7">
    <source>
        <dbReference type="SAM" id="Phobius"/>
    </source>
</evidence>
<dbReference type="PANTHER" id="PTHR23517">
    <property type="entry name" value="RESISTANCE PROTEIN MDTM, PUTATIVE-RELATED-RELATED"/>
    <property type="match status" value="1"/>
</dbReference>
<feature type="transmembrane region" description="Helical" evidence="7">
    <location>
        <begin position="32"/>
        <end position="55"/>
    </location>
</feature>
<feature type="domain" description="Major facilitator superfamily (MFS) profile" evidence="8">
    <location>
        <begin position="28"/>
        <end position="408"/>
    </location>
</feature>
<evidence type="ECO:0000256" key="1">
    <source>
        <dbReference type="ARBA" id="ARBA00004651"/>
    </source>
</evidence>
<proteinExistence type="predicted"/>
<evidence type="ECO:0000259" key="8">
    <source>
        <dbReference type="PROSITE" id="PS50850"/>
    </source>
</evidence>
<reference evidence="10" key="1">
    <citation type="journal article" date="2019" name="Int. J. Syst. Evol. Microbiol.">
        <title>The Global Catalogue of Microorganisms (GCM) 10K type strain sequencing project: providing services to taxonomists for standard genome sequencing and annotation.</title>
        <authorList>
            <consortium name="The Broad Institute Genomics Platform"/>
            <consortium name="The Broad Institute Genome Sequencing Center for Infectious Disease"/>
            <person name="Wu L."/>
            <person name="Ma J."/>
        </authorList>
    </citation>
    <scope>NUCLEOTIDE SEQUENCE [LARGE SCALE GENOMIC DNA]</scope>
    <source>
        <strain evidence="10">JCM 16014</strain>
    </source>
</reference>
<sequence length="435" mass="44515">MSRSDGAHPARVGNRILRLFGLTDVPSGIRPLITATAIQGLATSGFSAYVAIWAVQRLHAAPGAVGLALFFRAASGIGSGYLGGRLSDRRGRRPVILASWSAQTVCIAAFMAAGDHVLLGLALVVAFGPLGPPGSAASSALIADTVPDGERASAYAAMRVLRSMSVILGPPGAALLVAIGSWPTMFGGLAACGAVAVVTARLSIHDPPRRDHAPPGEQTPDRALWRDGSFLLFLSSVTMITLTLAATDRFLPVAAVSSYHLPVAAWGALIALNPVLIVIFQARATRFGDTLPRRVLVIVAATLTGGPFLLFLLNTSAVTIAAVVVLSTFGEIAWTPTAQALAADLAPPQQRGAYLGAFDGSVSLAYAIGPMAALEIHAAASDALVWWSGAGVATIGAVLAVTALRRTSASATMEGVELPHHGSAATVRPEASPPG</sequence>
<dbReference type="PANTHER" id="PTHR23517:SF2">
    <property type="entry name" value="MULTIDRUG RESISTANCE PROTEIN MDTH"/>
    <property type="match status" value="1"/>
</dbReference>
<gene>
    <name evidence="9" type="ORF">GCM10009839_43940</name>
</gene>
<dbReference type="PROSITE" id="PS50850">
    <property type="entry name" value="MFS"/>
    <property type="match status" value="1"/>
</dbReference>
<feature type="transmembrane region" description="Helical" evidence="7">
    <location>
        <begin position="224"/>
        <end position="247"/>
    </location>
</feature>
<dbReference type="InterPro" id="IPR036259">
    <property type="entry name" value="MFS_trans_sf"/>
</dbReference>
<evidence type="ECO:0000256" key="3">
    <source>
        <dbReference type="ARBA" id="ARBA00022475"/>
    </source>
</evidence>
<evidence type="ECO:0000313" key="10">
    <source>
        <dbReference type="Proteomes" id="UP001500751"/>
    </source>
</evidence>
<keyword evidence="5 7" id="KW-1133">Transmembrane helix</keyword>
<feature type="transmembrane region" description="Helical" evidence="7">
    <location>
        <begin position="294"/>
        <end position="313"/>
    </location>
</feature>
<dbReference type="EMBL" id="BAAAQN010000025">
    <property type="protein sequence ID" value="GAA2037787.1"/>
    <property type="molecule type" value="Genomic_DNA"/>
</dbReference>
<name>A0ABP5G229_9ACTN</name>
<keyword evidence="6 7" id="KW-0472">Membrane</keyword>
<comment type="caution">
    <text evidence="9">The sequence shown here is derived from an EMBL/GenBank/DDBJ whole genome shotgun (WGS) entry which is preliminary data.</text>
</comment>
<evidence type="ECO:0000313" key="9">
    <source>
        <dbReference type="EMBL" id="GAA2037787.1"/>
    </source>
</evidence>
<keyword evidence="2" id="KW-0813">Transport</keyword>
<dbReference type="InterPro" id="IPR020846">
    <property type="entry name" value="MFS_dom"/>
</dbReference>
<keyword evidence="10" id="KW-1185">Reference proteome</keyword>
<organism evidence="9 10">
    <name type="scientific">Catenulispora yoronensis</name>
    <dbReference type="NCBI Taxonomy" id="450799"/>
    <lineage>
        <taxon>Bacteria</taxon>
        <taxon>Bacillati</taxon>
        <taxon>Actinomycetota</taxon>
        <taxon>Actinomycetes</taxon>
        <taxon>Catenulisporales</taxon>
        <taxon>Catenulisporaceae</taxon>
        <taxon>Catenulispora</taxon>
    </lineage>
</organism>
<feature type="transmembrane region" description="Helical" evidence="7">
    <location>
        <begin position="384"/>
        <end position="404"/>
    </location>
</feature>
<feature type="transmembrane region" description="Helical" evidence="7">
    <location>
        <begin position="259"/>
        <end position="282"/>
    </location>
</feature>
<dbReference type="InterPro" id="IPR011701">
    <property type="entry name" value="MFS"/>
</dbReference>
<dbReference type="InterPro" id="IPR050171">
    <property type="entry name" value="MFS_Transporters"/>
</dbReference>
<dbReference type="Gene3D" id="1.20.1250.20">
    <property type="entry name" value="MFS general substrate transporter like domains"/>
    <property type="match status" value="1"/>
</dbReference>
<feature type="transmembrane region" description="Helical" evidence="7">
    <location>
        <begin position="61"/>
        <end position="83"/>
    </location>
</feature>
<feature type="transmembrane region" description="Helical" evidence="7">
    <location>
        <begin position="185"/>
        <end position="204"/>
    </location>
</feature>
<dbReference type="SUPFAM" id="SSF103473">
    <property type="entry name" value="MFS general substrate transporter"/>
    <property type="match status" value="1"/>
</dbReference>
<dbReference type="Proteomes" id="UP001500751">
    <property type="component" value="Unassembled WGS sequence"/>
</dbReference>
<evidence type="ECO:0000256" key="5">
    <source>
        <dbReference type="ARBA" id="ARBA00022989"/>
    </source>
</evidence>
<dbReference type="Pfam" id="PF07690">
    <property type="entry name" value="MFS_1"/>
    <property type="match status" value="1"/>
</dbReference>
<keyword evidence="3" id="KW-1003">Cell membrane</keyword>